<protein>
    <submittedName>
        <fullName evidence="1">Uncharacterized protein</fullName>
    </submittedName>
</protein>
<gene>
    <name evidence="1" type="ORF">MGAL_10B076370</name>
</gene>
<dbReference type="Proteomes" id="UP000596742">
    <property type="component" value="Unassembled WGS sequence"/>
</dbReference>
<keyword evidence="2" id="KW-1185">Reference proteome</keyword>
<organism evidence="1 2">
    <name type="scientific">Mytilus galloprovincialis</name>
    <name type="common">Mediterranean mussel</name>
    <dbReference type="NCBI Taxonomy" id="29158"/>
    <lineage>
        <taxon>Eukaryota</taxon>
        <taxon>Metazoa</taxon>
        <taxon>Spiralia</taxon>
        <taxon>Lophotrochozoa</taxon>
        <taxon>Mollusca</taxon>
        <taxon>Bivalvia</taxon>
        <taxon>Autobranchia</taxon>
        <taxon>Pteriomorphia</taxon>
        <taxon>Mytilida</taxon>
        <taxon>Mytiloidea</taxon>
        <taxon>Mytilidae</taxon>
        <taxon>Mytilinae</taxon>
        <taxon>Mytilus</taxon>
    </lineage>
</organism>
<evidence type="ECO:0000313" key="1">
    <source>
        <dbReference type="EMBL" id="VDI83330.1"/>
    </source>
</evidence>
<dbReference type="EMBL" id="UYJE01010455">
    <property type="protein sequence ID" value="VDI83330.1"/>
    <property type="molecule type" value="Genomic_DNA"/>
</dbReference>
<reference evidence="1" key="1">
    <citation type="submission" date="2018-11" db="EMBL/GenBank/DDBJ databases">
        <authorList>
            <person name="Alioto T."/>
            <person name="Alioto T."/>
        </authorList>
    </citation>
    <scope>NUCLEOTIDE SEQUENCE</scope>
</reference>
<dbReference type="AlphaFoldDB" id="A0A8B6HRM9"/>
<sequence>MPWIEYYVKSKSLITMGASKSSFSRDLKSKSETHRKRKSAKGGWSNQLYFDPEADNEFGINYYIEHEGLGKLSTLVDAEERILNVYAYKVPLNNWQLTSFTMYHLFIIFKTKSWWWSIEKHSDCISIQRSKLESAVRCKHIQTYRRTPIDLVKSDSGSKSVNDLICWLYNKNELNKEFDELFSNNICKTCLRPCCSKHVLVLV</sequence>
<evidence type="ECO:0000313" key="2">
    <source>
        <dbReference type="Proteomes" id="UP000596742"/>
    </source>
</evidence>
<accession>A0A8B6HRM9</accession>
<comment type="caution">
    <text evidence="1">The sequence shown here is derived from an EMBL/GenBank/DDBJ whole genome shotgun (WGS) entry which is preliminary data.</text>
</comment>
<proteinExistence type="predicted"/>
<name>A0A8B6HRM9_MYTGA</name>
<dbReference type="OrthoDB" id="6107672at2759"/>